<accession>A0A9W7AEJ9</accession>
<feature type="domain" description="PTHB1 N-terminal" evidence="1">
    <location>
        <begin position="1"/>
        <end position="373"/>
    </location>
</feature>
<dbReference type="GO" id="GO:0016020">
    <property type="term" value="C:membrane"/>
    <property type="evidence" value="ECO:0007669"/>
    <property type="project" value="TreeGrafter"/>
</dbReference>
<feature type="non-terminal residue" evidence="5">
    <location>
        <position position="835"/>
    </location>
</feature>
<dbReference type="Pfam" id="PF23337">
    <property type="entry name" value="PTHB1_pf"/>
    <property type="match status" value="1"/>
</dbReference>
<sequence>MSLFKVKEFWQTKCGVDEEFDGSAIAVDTLNNASVVCLGSISGFLRVYSPSSSAGYDVKDLVAEQDLSSPILAVLIGKFVPNSSSRAIAVLHPKRLCVFGLKANEGGGGASLDKIYEHALGINGQHFTACNMCCGGFGGDSDRDLICVQSMDGRIQIFEQDVHAFTRRLKNVLVPGPITYVEKIDSFVTANSQLQVECYKYTVLASSQSDGSEASAQAPDEKELQNKRRASVTAVKGVTVDWSVCVGEPVLDIKVGKFCSSERKGQVDIIVVGANCLFAISESGAIRMQKKLGYDPSSFCLYNNPSAKPGQNLIVTSFDSTMHIFREQKMIWSAKLQSVPIACFVSEFDGNKGMIVTLDDQGFLSIVFLGTDPANDSVVAPESKDFNYEDVDEEHRKLLGIIRASQSDNRVEPREKVVMRTQVPKNLDEPGSIHDLDGGWEHILEKCVRQDGGLLKLTAKLFMTYTGTGNLKDVTCTLNLPPCVMTRDPAINIETLRGGTATPMIINVTFYANAYVLPTSNVVSITAMFLTPTGSPRTSTCSMKLPMCFFCRLQEPVKEPTYKFKLDTNRQPVMLATLFDDMFQALGPDEAQAAGGQTANYVLTFRYWAHGADGVPLNATVLLSKNAGRYRVQSSHLPALWWVGKELCERIDNYFKATDAGEGDFEMSYNEPHLPLQDFYACIEHHHNWRLRLAAAQSSLNDASHQFRTIEKRLLLRFKDRNAVPLQQLDVLMSETYHRLLDLASSVEEAQANVSRSGNSLSCAVSLMLLFVNLRFRLSPEERAVLSSHLSPDVCGGGEGGGWEEMTTQSMTALLRTVLAKKANQEGGNGGGGGG</sequence>
<keyword evidence="6" id="KW-1185">Reference proteome</keyword>
<name>A0A9W7AEJ9_9STRA</name>
<dbReference type="InterPro" id="IPR028074">
    <property type="entry name" value="PHTB1_GAE_dom"/>
</dbReference>
<gene>
    <name evidence="5" type="ORF">TrRE_jg2004</name>
</gene>
<dbReference type="InterPro" id="IPR028073">
    <property type="entry name" value="PHTB1_N_dom"/>
</dbReference>
<organism evidence="5 6">
    <name type="scientific">Triparma retinervis</name>
    <dbReference type="NCBI Taxonomy" id="2557542"/>
    <lineage>
        <taxon>Eukaryota</taxon>
        <taxon>Sar</taxon>
        <taxon>Stramenopiles</taxon>
        <taxon>Ochrophyta</taxon>
        <taxon>Bolidophyceae</taxon>
        <taxon>Parmales</taxon>
        <taxon>Triparmaceae</taxon>
        <taxon>Triparma</taxon>
    </lineage>
</organism>
<feature type="domain" description="PTHB1 hairpin" evidence="4">
    <location>
        <begin position="673"/>
        <end position="775"/>
    </location>
</feature>
<dbReference type="Pfam" id="PF14728">
    <property type="entry name" value="PTHB1_GAE"/>
    <property type="match status" value="1"/>
</dbReference>
<dbReference type="InterPro" id="IPR026511">
    <property type="entry name" value="PTHB1"/>
</dbReference>
<dbReference type="PANTHER" id="PTHR20991">
    <property type="entry name" value="PARATHYROID HORMONE-RESPONSIVE B1 GENE"/>
    <property type="match status" value="1"/>
</dbReference>
<dbReference type="AlphaFoldDB" id="A0A9W7AEJ9"/>
<dbReference type="InterPro" id="IPR055363">
    <property type="entry name" value="PTHB1_hp_dom"/>
</dbReference>
<dbReference type="InterPro" id="IPR055362">
    <property type="entry name" value="PTHB1_pf_dom"/>
</dbReference>
<dbReference type="GO" id="GO:0060271">
    <property type="term" value="P:cilium assembly"/>
    <property type="evidence" value="ECO:0007669"/>
    <property type="project" value="TreeGrafter"/>
</dbReference>
<dbReference type="SUPFAM" id="SSF50978">
    <property type="entry name" value="WD40 repeat-like"/>
    <property type="match status" value="1"/>
</dbReference>
<dbReference type="Pfam" id="PF14727">
    <property type="entry name" value="PHTB1_N"/>
    <property type="match status" value="1"/>
</dbReference>
<evidence type="ECO:0000259" key="4">
    <source>
        <dbReference type="Pfam" id="PF23338"/>
    </source>
</evidence>
<reference evidence="5" key="1">
    <citation type="submission" date="2022-07" db="EMBL/GenBank/DDBJ databases">
        <title>Genome analysis of Parmales, a sister group of diatoms, reveals the evolutionary specialization of diatoms from phago-mixotrophs to photoautotrophs.</title>
        <authorList>
            <person name="Ban H."/>
            <person name="Sato S."/>
            <person name="Yoshikawa S."/>
            <person name="Kazumasa Y."/>
            <person name="Nakamura Y."/>
            <person name="Ichinomiya M."/>
            <person name="Saitoh K."/>
            <person name="Sato N."/>
            <person name="Blanc-Mathieu R."/>
            <person name="Endo H."/>
            <person name="Kuwata A."/>
            <person name="Ogata H."/>
        </authorList>
    </citation>
    <scope>NUCLEOTIDE SEQUENCE</scope>
</reference>
<evidence type="ECO:0000259" key="1">
    <source>
        <dbReference type="Pfam" id="PF14727"/>
    </source>
</evidence>
<proteinExistence type="predicted"/>
<dbReference type="GO" id="GO:0034464">
    <property type="term" value="C:BBSome"/>
    <property type="evidence" value="ECO:0007669"/>
    <property type="project" value="InterPro"/>
</dbReference>
<dbReference type="Proteomes" id="UP001165082">
    <property type="component" value="Unassembled WGS sequence"/>
</dbReference>
<dbReference type="Pfam" id="PF23338">
    <property type="entry name" value="PTHB1_hp"/>
    <property type="match status" value="1"/>
</dbReference>
<protein>
    <submittedName>
        <fullName evidence="5">Uncharacterized protein</fullName>
    </submittedName>
</protein>
<feature type="domain" description="PTHB1 platform" evidence="3">
    <location>
        <begin position="546"/>
        <end position="659"/>
    </location>
</feature>
<dbReference type="PANTHER" id="PTHR20991:SF0">
    <property type="entry name" value="PROTEIN PTHB1"/>
    <property type="match status" value="1"/>
</dbReference>
<evidence type="ECO:0000313" key="5">
    <source>
        <dbReference type="EMBL" id="GMH67942.1"/>
    </source>
</evidence>
<evidence type="ECO:0000259" key="2">
    <source>
        <dbReference type="Pfam" id="PF14728"/>
    </source>
</evidence>
<comment type="caution">
    <text evidence="5">The sequence shown here is derived from an EMBL/GenBank/DDBJ whole genome shotgun (WGS) entry which is preliminary data.</text>
</comment>
<feature type="domain" description="PTHB1 GAE" evidence="2">
    <location>
        <begin position="461"/>
        <end position="542"/>
    </location>
</feature>
<evidence type="ECO:0000313" key="6">
    <source>
        <dbReference type="Proteomes" id="UP001165082"/>
    </source>
</evidence>
<dbReference type="EMBL" id="BRXZ01001309">
    <property type="protein sequence ID" value="GMH67942.1"/>
    <property type="molecule type" value="Genomic_DNA"/>
</dbReference>
<evidence type="ECO:0000259" key="3">
    <source>
        <dbReference type="Pfam" id="PF23337"/>
    </source>
</evidence>
<dbReference type="OrthoDB" id="10262646at2759"/>
<dbReference type="InterPro" id="IPR036322">
    <property type="entry name" value="WD40_repeat_dom_sf"/>
</dbReference>